<dbReference type="Proteomes" id="UP001519460">
    <property type="component" value="Unassembled WGS sequence"/>
</dbReference>
<reference evidence="2 3" key="1">
    <citation type="journal article" date="2023" name="Sci. Data">
        <title>Genome assembly of the Korean intertidal mud-creeper Batillaria attramentaria.</title>
        <authorList>
            <person name="Patra A.K."/>
            <person name="Ho P.T."/>
            <person name="Jun S."/>
            <person name="Lee S.J."/>
            <person name="Kim Y."/>
            <person name="Won Y.J."/>
        </authorList>
    </citation>
    <scope>NUCLEOTIDE SEQUENCE [LARGE SCALE GENOMIC DNA]</scope>
    <source>
        <strain evidence="2">Wonlab-2016</strain>
    </source>
</reference>
<evidence type="ECO:0000313" key="2">
    <source>
        <dbReference type="EMBL" id="KAK7483096.1"/>
    </source>
</evidence>
<evidence type="ECO:0000256" key="1">
    <source>
        <dbReference type="SAM" id="MobiDB-lite"/>
    </source>
</evidence>
<gene>
    <name evidence="2" type="ORF">BaRGS_00025664</name>
</gene>
<organism evidence="2 3">
    <name type="scientific">Batillaria attramentaria</name>
    <dbReference type="NCBI Taxonomy" id="370345"/>
    <lineage>
        <taxon>Eukaryota</taxon>
        <taxon>Metazoa</taxon>
        <taxon>Spiralia</taxon>
        <taxon>Lophotrochozoa</taxon>
        <taxon>Mollusca</taxon>
        <taxon>Gastropoda</taxon>
        <taxon>Caenogastropoda</taxon>
        <taxon>Sorbeoconcha</taxon>
        <taxon>Cerithioidea</taxon>
        <taxon>Batillariidae</taxon>
        <taxon>Batillaria</taxon>
    </lineage>
</organism>
<proteinExistence type="predicted"/>
<accession>A0ABD0K6Z2</accession>
<evidence type="ECO:0008006" key="4">
    <source>
        <dbReference type="Google" id="ProtNLM"/>
    </source>
</evidence>
<comment type="caution">
    <text evidence="2">The sequence shown here is derived from an EMBL/GenBank/DDBJ whole genome shotgun (WGS) entry which is preliminary data.</text>
</comment>
<dbReference type="AlphaFoldDB" id="A0ABD0K6Z2"/>
<name>A0ABD0K6Z2_9CAEN</name>
<evidence type="ECO:0000313" key="3">
    <source>
        <dbReference type="Proteomes" id="UP001519460"/>
    </source>
</evidence>
<feature type="region of interest" description="Disordered" evidence="1">
    <location>
        <begin position="1"/>
        <end position="24"/>
    </location>
</feature>
<keyword evidence="3" id="KW-1185">Reference proteome</keyword>
<protein>
    <recommendedName>
        <fullName evidence="4">Ankyrin repeat protein</fullName>
    </recommendedName>
</protein>
<dbReference type="EMBL" id="JACVVK020000233">
    <property type="protein sequence ID" value="KAK7483096.1"/>
    <property type="molecule type" value="Genomic_DNA"/>
</dbReference>
<sequence length="119" mass="13647">MDESEGATGETENADEQGEADPYAADILKQILEAKNGEPNKFHSFWEKDEQDVDEFTEEEIQNEPSKRILWAAENNKMDIVQQLLASDPSLVHSRDGDGYSPCIEPPTMTMWRWLSYCY</sequence>